<dbReference type="Pfam" id="PF14696">
    <property type="entry name" value="Glyoxalase_5"/>
    <property type="match status" value="1"/>
</dbReference>
<dbReference type="RefSeq" id="WP_345524828.1">
    <property type="nucleotide sequence ID" value="NZ_BAABKN010000004.1"/>
</dbReference>
<dbReference type="InterPro" id="IPR004360">
    <property type="entry name" value="Glyas_Fos-R_dOase_dom"/>
</dbReference>
<comment type="pathway">
    <text evidence="1">Aromatic compound metabolism; 3,4-dihydroxybenzoate biosynthesis.</text>
</comment>
<keyword evidence="1" id="KW-0479">Metal-binding</keyword>
<name>A0ABP8YCK1_9ACTN</name>
<dbReference type="InterPro" id="IPR029068">
    <property type="entry name" value="Glyas_Bleomycin-R_OHBP_Dase"/>
</dbReference>
<feature type="domain" description="VOC" evidence="2">
    <location>
        <begin position="415"/>
        <end position="568"/>
    </location>
</feature>
<feature type="binding site" evidence="1">
    <location>
        <position position="239"/>
    </location>
    <ligand>
        <name>a divalent metal cation</name>
        <dbReference type="ChEBI" id="CHEBI:60240"/>
        <note>catalytic</note>
    </ligand>
</feature>
<feature type="binding site" evidence="1">
    <location>
        <position position="488"/>
    </location>
    <ligand>
        <name>Mg(2+)</name>
        <dbReference type="ChEBI" id="CHEBI:18420"/>
    </ligand>
</feature>
<feature type="binding site" evidence="1">
    <location>
        <position position="165"/>
    </location>
    <ligand>
        <name>a divalent metal cation</name>
        <dbReference type="ChEBI" id="CHEBI:60240"/>
        <note>catalytic</note>
    </ligand>
</feature>
<dbReference type="EMBL" id="BAABKN010000004">
    <property type="protein sequence ID" value="GAA4724578.1"/>
    <property type="molecule type" value="Genomic_DNA"/>
</dbReference>
<comment type="function">
    <text evidence="1">Catalyzes the conversion of 3-dehydroshikimate to protocatechuate (3,4-dihydroxybenzoate), a common intermediate of quinate and shikimate degradation pathways.</text>
</comment>
<dbReference type="Proteomes" id="UP001499882">
    <property type="component" value="Unassembled WGS sequence"/>
</dbReference>
<dbReference type="EC" id="4.2.1.118" evidence="1"/>
<comment type="caution">
    <text evidence="3">The sequence shown here is derived from an EMBL/GenBank/DDBJ whole genome shotgun (WGS) entry which is preliminary data.</text>
</comment>
<reference evidence="4" key="1">
    <citation type="journal article" date="2019" name="Int. J. Syst. Evol. Microbiol.">
        <title>The Global Catalogue of Microorganisms (GCM) 10K type strain sequencing project: providing services to taxonomists for standard genome sequencing and annotation.</title>
        <authorList>
            <consortium name="The Broad Institute Genomics Platform"/>
            <consortium name="The Broad Institute Genome Sequencing Center for Infectious Disease"/>
            <person name="Wu L."/>
            <person name="Ma J."/>
        </authorList>
    </citation>
    <scope>NUCLEOTIDE SEQUENCE [LARGE SCALE GENOMIC DNA]</scope>
    <source>
        <strain evidence="4">JCM 18532</strain>
    </source>
</reference>
<dbReference type="Gene3D" id="3.20.20.150">
    <property type="entry name" value="Divalent-metal-dependent TIM barrel enzymes"/>
    <property type="match status" value="1"/>
</dbReference>
<dbReference type="PANTHER" id="PTHR12110:SF21">
    <property type="entry name" value="XYLOSE ISOMERASE-LIKE TIM BARREL DOMAIN-CONTAINING PROTEIN"/>
    <property type="match status" value="1"/>
</dbReference>
<evidence type="ECO:0000259" key="2">
    <source>
        <dbReference type="PROSITE" id="PS51819"/>
    </source>
</evidence>
<dbReference type="Gene3D" id="3.10.180.10">
    <property type="entry name" value="2,3-Dihydroxybiphenyl 1,2-Dioxygenase, domain 1"/>
    <property type="match status" value="2"/>
</dbReference>
<feature type="binding site" evidence="1">
    <location>
        <position position="418"/>
    </location>
    <ligand>
        <name>Mg(2+)</name>
        <dbReference type="ChEBI" id="CHEBI:18420"/>
    </ligand>
</feature>
<comment type="similarity">
    <text evidence="1">Belongs to the bacterial two-domain DSD family.</text>
</comment>
<comment type="catalytic activity">
    <reaction evidence="1">
        <text>3-dehydroshikimate = 3,4-dihydroxybenzoate + H2O</text>
        <dbReference type="Rhea" id="RHEA:24848"/>
        <dbReference type="ChEBI" id="CHEBI:15377"/>
        <dbReference type="ChEBI" id="CHEBI:16630"/>
        <dbReference type="ChEBI" id="CHEBI:36241"/>
        <dbReference type="EC" id="4.2.1.118"/>
    </reaction>
</comment>
<evidence type="ECO:0000313" key="4">
    <source>
        <dbReference type="Proteomes" id="UP001499882"/>
    </source>
</evidence>
<dbReference type="InterPro" id="IPR043700">
    <property type="entry name" value="DSD"/>
</dbReference>
<proteinExistence type="inferred from homology"/>
<dbReference type="PANTHER" id="PTHR12110">
    <property type="entry name" value="HYDROXYPYRUVATE ISOMERASE"/>
    <property type="match status" value="1"/>
</dbReference>
<dbReference type="SUPFAM" id="SSF51658">
    <property type="entry name" value="Xylose isomerase-like"/>
    <property type="match status" value="1"/>
</dbReference>
<dbReference type="Pfam" id="PF00903">
    <property type="entry name" value="Glyoxalase"/>
    <property type="match status" value="1"/>
</dbReference>
<evidence type="ECO:0000313" key="3">
    <source>
        <dbReference type="EMBL" id="GAA4724578.1"/>
    </source>
</evidence>
<feature type="domain" description="VOC" evidence="2">
    <location>
        <begin position="281"/>
        <end position="391"/>
    </location>
</feature>
<feature type="binding site" evidence="1">
    <location>
        <position position="191"/>
    </location>
    <ligand>
        <name>a divalent metal cation</name>
        <dbReference type="ChEBI" id="CHEBI:60240"/>
        <note>catalytic</note>
    </ligand>
</feature>
<organism evidence="3 4">
    <name type="scientific">Nocardioides endophyticus</name>
    <dbReference type="NCBI Taxonomy" id="1353775"/>
    <lineage>
        <taxon>Bacteria</taxon>
        <taxon>Bacillati</taxon>
        <taxon>Actinomycetota</taxon>
        <taxon>Actinomycetes</taxon>
        <taxon>Propionibacteriales</taxon>
        <taxon>Nocardioidaceae</taxon>
        <taxon>Nocardioides</taxon>
    </lineage>
</organism>
<gene>
    <name evidence="3" type="primary">qsuB</name>
    <name evidence="3" type="ORF">GCM10023350_03680</name>
</gene>
<dbReference type="InterPro" id="IPR050312">
    <property type="entry name" value="IolE/XylAMocC-like"/>
</dbReference>
<keyword evidence="1" id="KW-0456">Lyase</keyword>
<evidence type="ECO:0000256" key="1">
    <source>
        <dbReference type="HAMAP-Rule" id="MF_02238"/>
    </source>
</evidence>
<protein>
    <recommendedName>
        <fullName evidence="1">3-dehydroshikimate dehydratase</fullName>
        <shortName evidence="1">DSD</shortName>
        <ecNumber evidence="1">4.2.1.118</ecNumber>
    </recommendedName>
</protein>
<sequence length="592" mass="64312">MRTSIATVCLSGTLTDKLHAAADAGFDGVEVFEPDLIASPSSPEEIVALAARLGLSLDLYQPFRDAEGVSEEEFVRVLHRARSKFALMQRLGIDTMLVCSNVGTATVDDDEVSASQLRRLGDAAAAAGVRLAYEALAWGRYVDDYRRSWRIVELADHDAVGLCLDSFHILSRGHDPAEIEEIPGSKIFFLQLADAPALTMDVLSWSRHHRLFPGEGAFDLGAFVGHVLRTGYDGPLSLEVFNDVFRQTDVVRTARQARRSLTWLEDLVETRRLPAVAEPAGFDFVEVRAEDTGEADVLLGQLGFTFRGRHRSKDARLWTEGPARVVCNEQHARNQSPSLAAVGFEVADPAVSAARARALQAPTVYRRTLANEQELPAFRAPDGTEVFLGPVSSGDAAWVPEFDGGQEPTPPLLTGIDHVNLAEPWQCFDEAVLFYSSVLGLTPAASQEIAAPNGLVRSQVVRSASGSCRLALNVAPLAWDQAGGFPQHVAFSTDDVAAVARRAVDRGLVPLAIPTNYYDDLMARFDLSSSEVEAMAELGLLHDRDATGDFTHFYTATVGGVFFEVVQRRGGYDGYGAPNAGVRLAAQHRRPR</sequence>
<dbReference type="InterPro" id="IPR037523">
    <property type="entry name" value="VOC_core"/>
</dbReference>
<feature type="binding site" evidence="1">
    <location>
        <position position="134"/>
    </location>
    <ligand>
        <name>a divalent metal cation</name>
        <dbReference type="ChEBI" id="CHEBI:60240"/>
        <note>catalytic</note>
    </ligand>
</feature>
<dbReference type="InterPro" id="IPR013022">
    <property type="entry name" value="Xyl_isomerase-like_TIM-brl"/>
</dbReference>
<accession>A0ABP8YCK1</accession>
<dbReference type="SUPFAM" id="SSF54593">
    <property type="entry name" value="Glyoxalase/Bleomycin resistance protein/Dihydroxybiphenyl dioxygenase"/>
    <property type="match status" value="1"/>
</dbReference>
<dbReference type="HAMAP" id="MF_02238">
    <property type="entry name" value="DSD"/>
    <property type="match status" value="1"/>
</dbReference>
<comment type="cofactor">
    <cofactor evidence="1">
        <name>a divalent metal cation</name>
        <dbReference type="ChEBI" id="CHEBI:60240"/>
    </cofactor>
</comment>
<dbReference type="PROSITE" id="PS51819">
    <property type="entry name" value="VOC"/>
    <property type="match status" value="2"/>
</dbReference>
<keyword evidence="4" id="KW-1185">Reference proteome</keyword>
<feature type="binding site" evidence="1">
    <location>
        <position position="564"/>
    </location>
    <ligand>
        <name>Mg(2+)</name>
        <dbReference type="ChEBI" id="CHEBI:18420"/>
    </ligand>
</feature>
<dbReference type="InterPro" id="IPR036237">
    <property type="entry name" value="Xyl_isomerase-like_sf"/>
</dbReference>
<dbReference type="Pfam" id="PF01261">
    <property type="entry name" value="AP_endonuc_2"/>
    <property type="match status" value="1"/>
</dbReference>